<dbReference type="Gene3D" id="3.40.50.720">
    <property type="entry name" value="NAD(P)-binding Rossmann-like Domain"/>
    <property type="match status" value="1"/>
</dbReference>
<dbReference type="Proteomes" id="UP001515480">
    <property type="component" value="Unassembled WGS sequence"/>
</dbReference>
<evidence type="ECO:0000256" key="3">
    <source>
        <dbReference type="RuleBase" id="RU000363"/>
    </source>
</evidence>
<keyword evidence="4" id="KW-0732">Signal</keyword>
<dbReference type="PANTHER" id="PTHR24320:SF148">
    <property type="entry name" value="NAD(P)-BINDING ROSSMANN-FOLD SUPERFAMILY PROTEIN"/>
    <property type="match status" value="1"/>
</dbReference>
<accession>A0AB34IIT8</accession>
<dbReference type="EMBL" id="JBGBPQ010000026">
    <property type="protein sequence ID" value="KAL1498988.1"/>
    <property type="molecule type" value="Genomic_DNA"/>
</dbReference>
<dbReference type="PRINTS" id="PR00081">
    <property type="entry name" value="GDHRDH"/>
</dbReference>
<dbReference type="CDD" id="cd05327">
    <property type="entry name" value="retinol-DH_like_SDR_c_like"/>
    <property type="match status" value="1"/>
</dbReference>
<dbReference type="PRINTS" id="PR00080">
    <property type="entry name" value="SDRFAMILY"/>
</dbReference>
<dbReference type="Pfam" id="PF00106">
    <property type="entry name" value="adh_short"/>
    <property type="match status" value="1"/>
</dbReference>
<dbReference type="InterPro" id="IPR036291">
    <property type="entry name" value="NAD(P)-bd_dom_sf"/>
</dbReference>
<evidence type="ECO:0000256" key="4">
    <source>
        <dbReference type="SAM" id="SignalP"/>
    </source>
</evidence>
<evidence type="ECO:0000256" key="1">
    <source>
        <dbReference type="ARBA" id="ARBA00006484"/>
    </source>
</evidence>
<comment type="caution">
    <text evidence="5">The sequence shown here is derived from an EMBL/GenBank/DDBJ whole genome shotgun (WGS) entry which is preliminary data.</text>
</comment>
<dbReference type="PANTHER" id="PTHR24320">
    <property type="entry name" value="RETINOL DEHYDROGENASE"/>
    <property type="match status" value="1"/>
</dbReference>
<feature type="signal peptide" evidence="4">
    <location>
        <begin position="1"/>
        <end position="22"/>
    </location>
</feature>
<feature type="chain" id="PRO_5044240636" description="Protochlorophyllide reductase" evidence="4">
    <location>
        <begin position="23"/>
        <end position="341"/>
    </location>
</feature>
<evidence type="ECO:0000256" key="2">
    <source>
        <dbReference type="ARBA" id="ARBA00023002"/>
    </source>
</evidence>
<keyword evidence="6" id="KW-1185">Reference proteome</keyword>
<proteinExistence type="inferred from homology"/>
<reference evidence="5 6" key="1">
    <citation type="journal article" date="2024" name="Science">
        <title>Giant polyketide synthase enzymes in the biosynthesis of giant marine polyether toxins.</title>
        <authorList>
            <person name="Fallon T.R."/>
            <person name="Shende V.V."/>
            <person name="Wierzbicki I.H."/>
            <person name="Pendleton A.L."/>
            <person name="Watervoot N.F."/>
            <person name="Auber R.P."/>
            <person name="Gonzalez D.J."/>
            <person name="Wisecaver J.H."/>
            <person name="Moore B.S."/>
        </authorList>
    </citation>
    <scope>NUCLEOTIDE SEQUENCE [LARGE SCALE GENOMIC DNA]</scope>
    <source>
        <strain evidence="5 6">12B1</strain>
    </source>
</reference>
<evidence type="ECO:0008006" key="7">
    <source>
        <dbReference type="Google" id="ProtNLM"/>
    </source>
</evidence>
<sequence>MAVSPRLQLWLIPSLLLSPLLAMPLLGAKSTASEVVCELRSSLPSYAQRGAAAVVTGGNSGIGKESVRALLEAGCRVVLCSRDAEAGARSLAGLGVPAGRCRVQQLDLADLSSVAAAADQIRRTEGRVGLLLNNAGVMATPRGQTKQGFELQLGTNHLGHHALTRLLLPIMDDDGRVVTVASSAHTMARVDTSDLFFARRKYTPWGAYGQSKAANILFAKGLSDRLREANSQILSVSLHPGVIGTPLWRHGNPALTWLIHRFILNKDVQQGAATSLYASLASGLPDGAYLSDCAVATPSAACQDEDKQARTALWEISERLLMEAGLSLPEQLVSSERGIHQ</sequence>
<gene>
    <name evidence="5" type="ORF">AB1Y20_013507</name>
</gene>
<comment type="similarity">
    <text evidence="1 3">Belongs to the short-chain dehydrogenases/reductases (SDR) family.</text>
</comment>
<dbReference type="InterPro" id="IPR002347">
    <property type="entry name" value="SDR_fam"/>
</dbReference>
<keyword evidence="2" id="KW-0560">Oxidoreductase</keyword>
<evidence type="ECO:0000313" key="6">
    <source>
        <dbReference type="Proteomes" id="UP001515480"/>
    </source>
</evidence>
<dbReference type="AlphaFoldDB" id="A0AB34IIT8"/>
<protein>
    <recommendedName>
        <fullName evidence="7">Protochlorophyllide reductase</fullName>
    </recommendedName>
</protein>
<evidence type="ECO:0000313" key="5">
    <source>
        <dbReference type="EMBL" id="KAL1498988.1"/>
    </source>
</evidence>
<organism evidence="5 6">
    <name type="scientific">Prymnesium parvum</name>
    <name type="common">Toxic golden alga</name>
    <dbReference type="NCBI Taxonomy" id="97485"/>
    <lineage>
        <taxon>Eukaryota</taxon>
        <taxon>Haptista</taxon>
        <taxon>Haptophyta</taxon>
        <taxon>Prymnesiophyceae</taxon>
        <taxon>Prymnesiales</taxon>
        <taxon>Prymnesiaceae</taxon>
        <taxon>Prymnesium</taxon>
    </lineage>
</organism>
<dbReference type="SUPFAM" id="SSF51735">
    <property type="entry name" value="NAD(P)-binding Rossmann-fold domains"/>
    <property type="match status" value="1"/>
</dbReference>
<name>A0AB34IIT8_PRYPA</name>
<dbReference type="GO" id="GO:0016491">
    <property type="term" value="F:oxidoreductase activity"/>
    <property type="evidence" value="ECO:0007669"/>
    <property type="project" value="UniProtKB-KW"/>
</dbReference>